<gene>
    <name evidence="2" type="ORF">EAH76_00205</name>
</gene>
<dbReference type="SUPFAM" id="SSF48452">
    <property type="entry name" value="TPR-like"/>
    <property type="match status" value="1"/>
</dbReference>
<name>A0A502G2I7_9SPHN</name>
<dbReference type="RefSeq" id="WP_140846598.1">
    <property type="nucleotide sequence ID" value="NZ_RCZC01000001.1"/>
</dbReference>
<reference evidence="2 3" key="1">
    <citation type="journal article" date="2019" name="Environ. Microbiol.">
        <title>Species interactions and distinct microbial communities in high Arctic permafrost affected cryosols are associated with the CH4 and CO2 gas fluxes.</title>
        <authorList>
            <person name="Altshuler I."/>
            <person name="Hamel J."/>
            <person name="Turney S."/>
            <person name="Magnuson E."/>
            <person name="Levesque R."/>
            <person name="Greer C."/>
            <person name="Whyte L.G."/>
        </authorList>
    </citation>
    <scope>NUCLEOTIDE SEQUENCE [LARGE SCALE GENOMIC DNA]</scope>
    <source>
        <strain evidence="2 3">E6.1</strain>
    </source>
</reference>
<dbReference type="Pfam" id="PF13428">
    <property type="entry name" value="TPR_14"/>
    <property type="match status" value="1"/>
</dbReference>
<evidence type="ECO:0000313" key="2">
    <source>
        <dbReference type="EMBL" id="TPG56039.1"/>
    </source>
</evidence>
<dbReference type="EMBL" id="RCZC01000001">
    <property type="protein sequence ID" value="TPG56039.1"/>
    <property type="molecule type" value="Genomic_DNA"/>
</dbReference>
<evidence type="ECO:0000256" key="1">
    <source>
        <dbReference type="SAM" id="SignalP"/>
    </source>
</evidence>
<dbReference type="AlphaFoldDB" id="A0A502G2I7"/>
<keyword evidence="3" id="KW-1185">Reference proteome</keyword>
<dbReference type="OrthoDB" id="7566477at2"/>
<evidence type="ECO:0000313" key="3">
    <source>
        <dbReference type="Proteomes" id="UP000319931"/>
    </source>
</evidence>
<dbReference type="Proteomes" id="UP000319931">
    <property type="component" value="Unassembled WGS sequence"/>
</dbReference>
<protein>
    <submittedName>
        <fullName evidence="2">Tetratricopeptide repeat protein</fullName>
    </submittedName>
</protein>
<dbReference type="Gene3D" id="1.25.40.10">
    <property type="entry name" value="Tetratricopeptide repeat domain"/>
    <property type="match status" value="1"/>
</dbReference>
<proteinExistence type="predicted"/>
<organism evidence="2 3">
    <name type="scientific">Sphingomonas glacialis</name>
    <dbReference type="NCBI Taxonomy" id="658225"/>
    <lineage>
        <taxon>Bacteria</taxon>
        <taxon>Pseudomonadati</taxon>
        <taxon>Pseudomonadota</taxon>
        <taxon>Alphaproteobacteria</taxon>
        <taxon>Sphingomonadales</taxon>
        <taxon>Sphingomonadaceae</taxon>
        <taxon>Sphingomonas</taxon>
    </lineage>
</organism>
<dbReference type="InterPro" id="IPR011990">
    <property type="entry name" value="TPR-like_helical_dom_sf"/>
</dbReference>
<comment type="caution">
    <text evidence="2">The sequence shown here is derived from an EMBL/GenBank/DDBJ whole genome shotgun (WGS) entry which is preliminary data.</text>
</comment>
<keyword evidence="1" id="KW-0732">Signal</keyword>
<feature type="signal peptide" evidence="1">
    <location>
        <begin position="1"/>
        <end position="16"/>
    </location>
</feature>
<sequence>MTLLLLAPLLLAQATAPIGPPAPPPSQRYEKCLDLANNNPTLAEAEAGQWQLAGGGFLAGQCLGMAYANEQRWPAAATAFDAAARAAEKAGDGRSVNYWAQAGNAWLAAGDAPKARAALDAALAGGSLTGLPLGEAHLDRARAMVAGDDLDGARDDLDRALAEAPEDPLAWLLSATLARRQRQIVRAQHDIAEALRLGSDDPAVQLEAGNIAAFAKDEAGARAAWQQAVNLRPDSAAGKSAAAALLQFTAKP</sequence>
<feature type="chain" id="PRO_5021498054" evidence="1">
    <location>
        <begin position="17"/>
        <end position="252"/>
    </location>
</feature>
<accession>A0A502G2I7</accession>